<proteinExistence type="predicted"/>
<accession>A0A2U8W6Q8</accession>
<dbReference type="Proteomes" id="UP000245926">
    <property type="component" value="Chromosome"/>
</dbReference>
<evidence type="ECO:0000313" key="2">
    <source>
        <dbReference type="Proteomes" id="UP000245926"/>
    </source>
</evidence>
<dbReference type="OrthoDB" id="7582980at2"/>
<reference evidence="2" key="1">
    <citation type="submission" date="2018-05" db="EMBL/GenBank/DDBJ databases">
        <title>Complete Genome Sequence of Methylobacterium sp. 17SD2-17.</title>
        <authorList>
            <person name="Srinivasan S."/>
        </authorList>
    </citation>
    <scope>NUCLEOTIDE SEQUENCE [LARGE SCALE GENOMIC DNA]</scope>
    <source>
        <strain evidence="2">17SD2-17</strain>
    </source>
</reference>
<dbReference type="KEGG" id="mets:DK389_12620"/>
<keyword evidence="2" id="KW-1185">Reference proteome</keyword>
<evidence type="ECO:0000313" key="1">
    <source>
        <dbReference type="EMBL" id="AWN41210.1"/>
    </source>
</evidence>
<dbReference type="InterPro" id="IPR019056">
    <property type="entry name" value="Phage_TAC_6"/>
</dbReference>
<sequence>MPATGGREPGDIPAFPWDSALTLGLHALRWRPQDVWAATPRELALAAGAARRPEAAGRADLARLLEAFPDGA</sequence>
<name>A0A2U8W6Q8_9HYPH</name>
<protein>
    <submittedName>
        <fullName evidence="1">Phage tail assembly chaperone</fullName>
    </submittedName>
</protein>
<dbReference type="RefSeq" id="WP_109890010.1">
    <property type="nucleotide sequence ID" value="NZ_CP029550.1"/>
</dbReference>
<dbReference type="EMBL" id="CP029550">
    <property type="protein sequence ID" value="AWN41210.1"/>
    <property type="molecule type" value="Genomic_DNA"/>
</dbReference>
<gene>
    <name evidence="1" type="ORF">DK389_12620</name>
</gene>
<dbReference type="AlphaFoldDB" id="A0A2U8W6Q8"/>
<dbReference type="Pfam" id="PF09550">
    <property type="entry name" value="Phage_TAC_6"/>
    <property type="match status" value="1"/>
</dbReference>
<organism evidence="1 2">
    <name type="scientific">Methylobacterium durans</name>
    <dbReference type="NCBI Taxonomy" id="2202825"/>
    <lineage>
        <taxon>Bacteria</taxon>
        <taxon>Pseudomonadati</taxon>
        <taxon>Pseudomonadota</taxon>
        <taxon>Alphaproteobacteria</taxon>
        <taxon>Hyphomicrobiales</taxon>
        <taxon>Methylobacteriaceae</taxon>
        <taxon>Methylobacterium</taxon>
    </lineage>
</organism>